<evidence type="ECO:0000256" key="4">
    <source>
        <dbReference type="SAM" id="Coils"/>
    </source>
</evidence>
<feature type="domain" description="Histidine kinase" evidence="6">
    <location>
        <begin position="235"/>
        <end position="428"/>
    </location>
</feature>
<evidence type="ECO:0000256" key="2">
    <source>
        <dbReference type="ARBA" id="ARBA00022777"/>
    </source>
</evidence>
<dbReference type="SMART" id="SM00387">
    <property type="entry name" value="HATPase_c"/>
    <property type="match status" value="1"/>
</dbReference>
<keyword evidence="5" id="KW-0472">Membrane</keyword>
<dbReference type="Pfam" id="PF07730">
    <property type="entry name" value="HisKA_3"/>
    <property type="match status" value="1"/>
</dbReference>
<dbReference type="Gene3D" id="3.30.565.10">
    <property type="entry name" value="Histidine kinase-like ATPase, C-terminal domain"/>
    <property type="match status" value="1"/>
</dbReference>
<dbReference type="PROSITE" id="PS50109">
    <property type="entry name" value="HIS_KIN"/>
    <property type="match status" value="1"/>
</dbReference>
<evidence type="ECO:0000256" key="3">
    <source>
        <dbReference type="ARBA" id="ARBA00023012"/>
    </source>
</evidence>
<dbReference type="PANTHER" id="PTHR24421">
    <property type="entry name" value="NITRATE/NITRITE SENSOR PROTEIN NARX-RELATED"/>
    <property type="match status" value="1"/>
</dbReference>
<dbReference type="InterPro" id="IPR011712">
    <property type="entry name" value="Sig_transdc_His_kin_sub3_dim/P"/>
</dbReference>
<reference evidence="8" key="1">
    <citation type="journal article" date="2019" name="Int. J. Syst. Evol. Microbiol.">
        <title>The Global Catalogue of Microorganisms (GCM) 10K type strain sequencing project: providing services to taxonomists for standard genome sequencing and annotation.</title>
        <authorList>
            <consortium name="The Broad Institute Genomics Platform"/>
            <consortium name="The Broad Institute Genome Sequencing Center for Infectious Disease"/>
            <person name="Wu L."/>
            <person name="Ma J."/>
        </authorList>
    </citation>
    <scope>NUCLEOTIDE SEQUENCE [LARGE SCALE GENOMIC DNA]</scope>
    <source>
        <strain evidence="8">CGMCC 4.7275</strain>
    </source>
</reference>
<keyword evidence="1" id="KW-0808">Transferase</keyword>
<dbReference type="InterPro" id="IPR017205">
    <property type="entry name" value="Sig_transdc_His_kinase_ChrS"/>
</dbReference>
<protein>
    <submittedName>
        <fullName evidence="7">Histidine kinase</fullName>
    </submittedName>
</protein>
<keyword evidence="5" id="KW-1133">Transmembrane helix</keyword>
<accession>A0ABQ2DY84</accession>
<evidence type="ECO:0000313" key="8">
    <source>
        <dbReference type="Proteomes" id="UP000660265"/>
    </source>
</evidence>
<dbReference type="CDD" id="cd16917">
    <property type="entry name" value="HATPase_UhpB-NarQ-NarX-like"/>
    <property type="match status" value="1"/>
</dbReference>
<dbReference type="PANTHER" id="PTHR24421:SF62">
    <property type="entry name" value="SENSORY TRANSDUCTION HISTIDINE KINASE"/>
    <property type="match status" value="1"/>
</dbReference>
<keyword evidence="5" id="KW-0812">Transmembrane</keyword>
<feature type="transmembrane region" description="Helical" evidence="5">
    <location>
        <begin position="92"/>
        <end position="116"/>
    </location>
</feature>
<dbReference type="Gene3D" id="1.20.5.1930">
    <property type="match status" value="1"/>
</dbReference>
<dbReference type="PIRSF" id="PIRSF037434">
    <property type="entry name" value="STHK_ChrS"/>
    <property type="match status" value="1"/>
</dbReference>
<feature type="transmembrane region" description="Helical" evidence="5">
    <location>
        <begin position="54"/>
        <end position="71"/>
    </location>
</feature>
<evidence type="ECO:0000256" key="1">
    <source>
        <dbReference type="ARBA" id="ARBA00022679"/>
    </source>
</evidence>
<comment type="caution">
    <text evidence="7">The sequence shown here is derived from an EMBL/GenBank/DDBJ whole genome shotgun (WGS) entry which is preliminary data.</text>
</comment>
<dbReference type="Pfam" id="PF02518">
    <property type="entry name" value="HATPase_c"/>
    <property type="match status" value="1"/>
</dbReference>
<keyword evidence="4" id="KW-0175">Coiled coil</keyword>
<evidence type="ECO:0000256" key="5">
    <source>
        <dbReference type="SAM" id="Phobius"/>
    </source>
</evidence>
<dbReference type="InterPro" id="IPR005467">
    <property type="entry name" value="His_kinase_dom"/>
</dbReference>
<keyword evidence="8" id="KW-1185">Reference proteome</keyword>
<keyword evidence="3" id="KW-0902">Two-component regulatory system</keyword>
<dbReference type="InterPro" id="IPR003594">
    <property type="entry name" value="HATPase_dom"/>
</dbReference>
<organism evidence="7 8">
    <name type="scientific">Streptomyces camponoticapitis</name>
    <dbReference type="NCBI Taxonomy" id="1616125"/>
    <lineage>
        <taxon>Bacteria</taxon>
        <taxon>Bacillati</taxon>
        <taxon>Actinomycetota</taxon>
        <taxon>Actinomycetes</taxon>
        <taxon>Kitasatosporales</taxon>
        <taxon>Streptomycetaceae</taxon>
        <taxon>Streptomyces</taxon>
    </lineage>
</organism>
<name>A0ABQ2DY84_9ACTN</name>
<dbReference type="InterPro" id="IPR036890">
    <property type="entry name" value="HATPase_C_sf"/>
</dbReference>
<sequence length="440" mass="47007">MTMGMKKAEAAGTPVSVEERWEQFYRRGPYALLALSTLISALSVNAFGMTGTETYAAGALVVAALVLQLWWDRIGGGQPLREREQSAASCAYYVVRTVVAFVLTWINPLFAVYAVIGYFDGSYLLPKRAVRPGLLVSSVTMAGSQSGGLPPGSTLQWVLFGGLLLLNGSLTMVFANLGIREAEIAAERTATITELEEANARLEQALAENAGLHAQLLVQAREAGVADERRRLAAEIHDTIAQGLTGIIAQLQVVSGTTDPERAREHLTRAAALARHSLGEARRSVHNLGPAELDHDSLADALEKAVADWGERTGVEARFTVTGTEEVLHDEVAATLLRIAQEALTNTAKHAGAHRAGVTLSYMGDEVTLDVRDDGRGFDPLLPRPRSGSNGFGLGGMRARAERIAGTVTVESEKGGGTAVSARVPLVRHAGAEHHPDRRR</sequence>
<dbReference type="EMBL" id="BMMV01000001">
    <property type="protein sequence ID" value="GGJ74715.1"/>
    <property type="molecule type" value="Genomic_DNA"/>
</dbReference>
<dbReference type="GO" id="GO:0016301">
    <property type="term" value="F:kinase activity"/>
    <property type="evidence" value="ECO:0007669"/>
    <property type="project" value="UniProtKB-KW"/>
</dbReference>
<proteinExistence type="predicted"/>
<feature type="transmembrane region" description="Helical" evidence="5">
    <location>
        <begin position="157"/>
        <end position="179"/>
    </location>
</feature>
<feature type="coiled-coil region" evidence="4">
    <location>
        <begin position="185"/>
        <end position="215"/>
    </location>
</feature>
<evidence type="ECO:0000259" key="6">
    <source>
        <dbReference type="PROSITE" id="PS50109"/>
    </source>
</evidence>
<dbReference type="InterPro" id="IPR050482">
    <property type="entry name" value="Sensor_HK_TwoCompSys"/>
</dbReference>
<feature type="transmembrane region" description="Helical" evidence="5">
    <location>
        <begin position="30"/>
        <end position="48"/>
    </location>
</feature>
<dbReference type="SUPFAM" id="SSF55874">
    <property type="entry name" value="ATPase domain of HSP90 chaperone/DNA topoisomerase II/histidine kinase"/>
    <property type="match status" value="1"/>
</dbReference>
<gene>
    <name evidence="7" type="ORF">GCM10011583_02710</name>
</gene>
<dbReference type="Proteomes" id="UP000660265">
    <property type="component" value="Unassembled WGS sequence"/>
</dbReference>
<keyword evidence="2 7" id="KW-0418">Kinase</keyword>
<evidence type="ECO:0000313" key="7">
    <source>
        <dbReference type="EMBL" id="GGJ74715.1"/>
    </source>
</evidence>